<dbReference type="GO" id="GO:0042121">
    <property type="term" value="P:alginic acid biosynthetic process"/>
    <property type="evidence" value="ECO:0007669"/>
    <property type="project" value="InterPro"/>
</dbReference>
<name>A0A7X1E353_9BACT</name>
<keyword evidence="6 10" id="KW-1133">Transmembrane helix</keyword>
<gene>
    <name evidence="11" type="ORF">H5P30_04970</name>
</gene>
<dbReference type="AlphaFoldDB" id="A0A7X1E353"/>
<keyword evidence="8 9" id="KW-0012">Acyltransferase</keyword>
<dbReference type="EMBL" id="JACHVA010000046">
    <property type="protein sequence ID" value="MBC2601130.1"/>
    <property type="molecule type" value="Genomic_DNA"/>
</dbReference>
<comment type="similarity">
    <text evidence="2 9">Belongs to the membrane-bound acyltransferase family.</text>
</comment>
<evidence type="ECO:0000256" key="3">
    <source>
        <dbReference type="ARBA" id="ARBA00022475"/>
    </source>
</evidence>
<dbReference type="InterPro" id="IPR051085">
    <property type="entry name" value="MB_O-acyltransferase"/>
</dbReference>
<feature type="transmembrane region" description="Helical" evidence="10">
    <location>
        <begin position="414"/>
        <end position="430"/>
    </location>
</feature>
<evidence type="ECO:0000256" key="4">
    <source>
        <dbReference type="ARBA" id="ARBA00022679"/>
    </source>
</evidence>
<protein>
    <submittedName>
        <fullName evidence="11">MBOAT family protein</fullName>
    </submittedName>
</protein>
<evidence type="ECO:0000256" key="7">
    <source>
        <dbReference type="ARBA" id="ARBA00023136"/>
    </source>
</evidence>
<evidence type="ECO:0000313" key="11">
    <source>
        <dbReference type="EMBL" id="MBC2601130.1"/>
    </source>
</evidence>
<evidence type="ECO:0000256" key="10">
    <source>
        <dbReference type="SAM" id="Phobius"/>
    </source>
</evidence>
<reference evidence="11 12" key="1">
    <citation type="submission" date="2020-07" db="EMBL/GenBank/DDBJ databases">
        <authorList>
            <person name="Feng X."/>
        </authorList>
    </citation>
    <scope>NUCLEOTIDE SEQUENCE [LARGE SCALE GENOMIC DNA]</scope>
    <source>
        <strain evidence="11 12">JCM14086</strain>
    </source>
</reference>
<dbReference type="PIRSF" id="PIRSF016636">
    <property type="entry name" value="AlgI_DltB"/>
    <property type="match status" value="1"/>
</dbReference>
<keyword evidence="12" id="KW-1185">Reference proteome</keyword>
<accession>A0A7X1E353</accession>
<dbReference type="InterPro" id="IPR024194">
    <property type="entry name" value="Ac/AlaTfrase_AlgI/DltB"/>
</dbReference>
<sequence length="471" mass="52739">MVFSSHVFLFLFLPLVLVSYYLCPRPGRNVVLLGYSLLFYGWANPLFALLLLLTVGVCYLAGQLAARRHRPEGGSGRIGLLLGVVFPLLVLGVFKYFNFARDNWNAIAAAWGPGLAELDIALQVVLPLGLSFYTFQAITYVVDIYRGDARPQKNPLDFASYIALFPQLVAGPIIRYGEIERQLRERRETINLFARGVGFFSIGLAKKILLANPCGQIADAVFATGTTAAADAWTGVFAYSMQIYFDFSGYSDMALGLGLMFGFVFPINFNSPYRSVSITDFWRRWHISLSSFLRDYLYIPLGGNRKGNLRTYANLITVMLLGGLWHGASWTFVVWGAWHGVGLAVERLWNQRVGRRIAPTYLAIPLVFVIASLGWVWFRADSFSHAAEIFRSLFGLADPDERALLLDGWIRQPYLLLTLFVALGISWFGVPTHRLLRSIGFAKAIAILLILVLAVVAMSNQSFNPFIYFNF</sequence>
<evidence type="ECO:0000256" key="5">
    <source>
        <dbReference type="ARBA" id="ARBA00022692"/>
    </source>
</evidence>
<dbReference type="RefSeq" id="WP_185691855.1">
    <property type="nucleotide sequence ID" value="NZ_JACHVA010000046.1"/>
</dbReference>
<keyword evidence="4 9" id="KW-0808">Transferase</keyword>
<feature type="transmembrane region" description="Helical" evidence="10">
    <location>
        <begin position="311"/>
        <end position="338"/>
    </location>
</feature>
<feature type="transmembrane region" description="Helical" evidence="10">
    <location>
        <begin position="436"/>
        <end position="458"/>
    </location>
</feature>
<dbReference type="Pfam" id="PF03062">
    <property type="entry name" value="MBOAT"/>
    <property type="match status" value="1"/>
</dbReference>
<keyword evidence="7 9" id="KW-0472">Membrane</keyword>
<comment type="subcellular location">
    <subcellularLocation>
        <location evidence="1">Cell membrane</location>
        <topology evidence="1">Multi-pass membrane protein</topology>
    </subcellularLocation>
</comment>
<keyword evidence="5 10" id="KW-0812">Transmembrane</keyword>
<feature type="transmembrane region" description="Helical" evidence="10">
    <location>
        <begin position="42"/>
        <end position="66"/>
    </location>
</feature>
<evidence type="ECO:0000256" key="9">
    <source>
        <dbReference type="PIRNR" id="PIRNR016636"/>
    </source>
</evidence>
<dbReference type="InterPro" id="IPR004299">
    <property type="entry name" value="MBOAT_fam"/>
</dbReference>
<evidence type="ECO:0000256" key="6">
    <source>
        <dbReference type="ARBA" id="ARBA00022989"/>
    </source>
</evidence>
<keyword evidence="3 9" id="KW-1003">Cell membrane</keyword>
<evidence type="ECO:0000256" key="1">
    <source>
        <dbReference type="ARBA" id="ARBA00004651"/>
    </source>
</evidence>
<organism evidence="11 12">
    <name type="scientific">Puniceicoccus vermicola</name>
    <dbReference type="NCBI Taxonomy" id="388746"/>
    <lineage>
        <taxon>Bacteria</taxon>
        <taxon>Pseudomonadati</taxon>
        <taxon>Verrucomicrobiota</taxon>
        <taxon>Opitutia</taxon>
        <taxon>Puniceicoccales</taxon>
        <taxon>Puniceicoccaceae</taxon>
        <taxon>Puniceicoccus</taxon>
    </lineage>
</organism>
<evidence type="ECO:0000256" key="8">
    <source>
        <dbReference type="ARBA" id="ARBA00023315"/>
    </source>
</evidence>
<evidence type="ECO:0000313" key="12">
    <source>
        <dbReference type="Proteomes" id="UP000525652"/>
    </source>
</evidence>
<evidence type="ECO:0000256" key="2">
    <source>
        <dbReference type="ARBA" id="ARBA00010323"/>
    </source>
</evidence>
<dbReference type="PANTHER" id="PTHR13285:SF23">
    <property type="entry name" value="TEICHOIC ACID D-ALANYLTRANSFERASE"/>
    <property type="match status" value="1"/>
</dbReference>
<dbReference type="GO" id="GO:0016746">
    <property type="term" value="F:acyltransferase activity"/>
    <property type="evidence" value="ECO:0007669"/>
    <property type="project" value="UniProtKB-KW"/>
</dbReference>
<dbReference type="GO" id="GO:0005886">
    <property type="term" value="C:plasma membrane"/>
    <property type="evidence" value="ECO:0007669"/>
    <property type="project" value="UniProtKB-SubCell"/>
</dbReference>
<feature type="transmembrane region" description="Helical" evidence="10">
    <location>
        <begin position="78"/>
        <end position="97"/>
    </location>
</feature>
<dbReference type="PANTHER" id="PTHR13285">
    <property type="entry name" value="ACYLTRANSFERASE"/>
    <property type="match status" value="1"/>
</dbReference>
<comment type="caution">
    <text evidence="11">The sequence shown here is derived from an EMBL/GenBank/DDBJ whole genome shotgun (WGS) entry which is preliminary data.</text>
</comment>
<proteinExistence type="inferred from homology"/>
<feature type="transmembrane region" description="Helical" evidence="10">
    <location>
        <begin position="250"/>
        <end position="269"/>
    </location>
</feature>
<dbReference type="Proteomes" id="UP000525652">
    <property type="component" value="Unassembled WGS sequence"/>
</dbReference>
<dbReference type="PIRSF" id="PIRSF500217">
    <property type="entry name" value="AlgI"/>
    <property type="match status" value="1"/>
</dbReference>
<dbReference type="InterPro" id="IPR028362">
    <property type="entry name" value="AlgI"/>
</dbReference>
<feature type="transmembrane region" description="Helical" evidence="10">
    <location>
        <begin position="358"/>
        <end position="378"/>
    </location>
</feature>